<dbReference type="Proteomes" id="UP001225596">
    <property type="component" value="Unassembled WGS sequence"/>
</dbReference>
<evidence type="ECO:0000256" key="1">
    <source>
        <dbReference type="PIRNR" id="PIRNR029681"/>
    </source>
</evidence>
<dbReference type="EMBL" id="JAUYVH010000008">
    <property type="protein sequence ID" value="MDQ9171382.1"/>
    <property type="molecule type" value="Genomic_DNA"/>
</dbReference>
<protein>
    <recommendedName>
        <fullName evidence="1">Lipid A deacylase</fullName>
        <ecNumber evidence="1">3.1.1.77</ecNumber>
    </recommendedName>
    <alternativeName>
        <fullName evidence="1">LPS 3-O-deacylase</fullName>
    </alternativeName>
    <alternativeName>
        <fullName evidence="1">Outer membrane enzyme</fullName>
    </alternativeName>
</protein>
<comment type="catalytic activity">
    <reaction evidence="1">
        <text>a 3-(acyloxy)acyl derivative of bacterial toxin + H2O = a 3-hydroxyacyl derivative of bacterial toxin + a fatty acid + H(+)</text>
        <dbReference type="Rhea" id="RHEA:12032"/>
        <dbReference type="ChEBI" id="CHEBI:15377"/>
        <dbReference type="ChEBI" id="CHEBI:15378"/>
        <dbReference type="ChEBI" id="CHEBI:28868"/>
        <dbReference type="ChEBI" id="CHEBI:136853"/>
        <dbReference type="ChEBI" id="CHEBI:140675"/>
        <dbReference type="EC" id="3.1.1.77"/>
    </reaction>
</comment>
<evidence type="ECO:0000313" key="3">
    <source>
        <dbReference type="Proteomes" id="UP001225596"/>
    </source>
</evidence>
<dbReference type="EC" id="3.1.1.77" evidence="1"/>
<keyword evidence="1" id="KW-0472">Membrane</keyword>
<comment type="caution">
    <text evidence="2">The sequence shown here is derived from an EMBL/GenBank/DDBJ whole genome shotgun (WGS) entry which is preliminary data.</text>
</comment>
<keyword evidence="1" id="KW-0998">Cell outer membrane</keyword>
<comment type="subcellular location">
    <subcellularLocation>
        <location evidence="1">Cell outer membrane</location>
        <topology evidence="1">Multi-pass membrane protein</topology>
    </subcellularLocation>
</comment>
<dbReference type="Pfam" id="PF09411">
    <property type="entry name" value="PagL"/>
    <property type="match status" value="1"/>
</dbReference>
<reference evidence="2 3" key="1">
    <citation type="submission" date="2023-08" db="EMBL/GenBank/DDBJ databases">
        <title>Oxalobacteraceae gen .nov., isolated from river sludge outside the plant.</title>
        <authorList>
            <person name="Zhao S.Y."/>
        </authorList>
    </citation>
    <scope>NUCLEOTIDE SEQUENCE [LARGE SCALE GENOMIC DNA]</scope>
    <source>
        <strain evidence="2 3">R-40</strain>
    </source>
</reference>
<comment type="function">
    <text evidence="1">Has lipid A 3-O-deacylase activity. Hydrolyzes the ester bond at the 3 position of lipid A, a bioactive component of lipopolysaccharide (LPS), thereby releasing the primary fatty acyl moiety.</text>
</comment>
<dbReference type="SUPFAM" id="SSF56925">
    <property type="entry name" value="OMPA-like"/>
    <property type="match status" value="1"/>
</dbReference>
<dbReference type="RefSeq" id="WP_338437317.1">
    <property type="nucleotide sequence ID" value="NZ_JAUYVH010000008.1"/>
</dbReference>
<sequence>MRPSFLLAAVLFARRFIVSFMVLFVFASPSHAVDSVSLELGSGNKTRLVRAGMQWHWESKWNIAENAQLSGLWDLSLAQWRGRRHKNQAGDTQDLMAIGISPMLRLASRENTGPYFETGLGPHLLSDNYDNNGRQLSTRFQFGSHLGLGYIFSNGLDVALRFQHYSNASIKKPNDGVNFLILRFSYPL</sequence>
<name>A0ABU1BR31_9BURK</name>
<comment type="subunit">
    <text evidence="1">Homodimer.</text>
</comment>
<dbReference type="InterPro" id="IPR018550">
    <property type="entry name" value="Lipid-A_deacylase-rel"/>
</dbReference>
<gene>
    <name evidence="2" type="ORF">Q8A64_13290</name>
</gene>
<accession>A0ABU1BR31</accession>
<dbReference type="PIRSF" id="PIRSF029681">
    <property type="entry name" value="PagL"/>
    <property type="match status" value="1"/>
</dbReference>
<dbReference type="Gene3D" id="2.40.160.20">
    <property type="match status" value="1"/>
</dbReference>
<dbReference type="GO" id="GO:0016787">
    <property type="term" value="F:hydrolase activity"/>
    <property type="evidence" value="ECO:0007669"/>
    <property type="project" value="UniProtKB-KW"/>
</dbReference>
<keyword evidence="3" id="KW-1185">Reference proteome</keyword>
<organism evidence="2 3">
    <name type="scientific">Keguizhuia sedimenti</name>
    <dbReference type="NCBI Taxonomy" id="3064264"/>
    <lineage>
        <taxon>Bacteria</taxon>
        <taxon>Pseudomonadati</taxon>
        <taxon>Pseudomonadota</taxon>
        <taxon>Betaproteobacteria</taxon>
        <taxon>Burkholderiales</taxon>
        <taxon>Oxalobacteraceae</taxon>
        <taxon>Keguizhuia</taxon>
    </lineage>
</organism>
<proteinExistence type="inferred from homology"/>
<dbReference type="InterPro" id="IPR011250">
    <property type="entry name" value="OMP/PagP_B-barrel"/>
</dbReference>
<comment type="similarity">
    <text evidence="1">Belongs to the PagL family.</text>
</comment>
<evidence type="ECO:0000313" key="2">
    <source>
        <dbReference type="EMBL" id="MDQ9171382.1"/>
    </source>
</evidence>
<keyword evidence="1 2" id="KW-0378">Hydrolase</keyword>